<protein>
    <recommendedName>
        <fullName evidence="4">Secreted protein</fullName>
    </recommendedName>
</protein>
<comment type="caution">
    <text evidence="2">The sequence shown here is derived from an EMBL/GenBank/DDBJ whole genome shotgun (WGS) entry which is preliminary data.</text>
</comment>
<name>A0ABD2ZLL6_9GENT</name>
<sequence length="152" mass="16702">MDRWLAELGKLCSLMLASCMGLLARAVQDVNREFVAGNPLSSPGRLAWAVTRQPRNVGADWVDSKAATTTHFPVSPIFVGSGQRLGLVNRPLCPIDRPGSQQPRQNVRDEPWLCAAHQAFVKKSLLYACAIVIQRLASFGCNLLCASFSFRF</sequence>
<proteinExistence type="predicted"/>
<feature type="signal peptide" evidence="1">
    <location>
        <begin position="1"/>
        <end position="26"/>
    </location>
</feature>
<evidence type="ECO:0000256" key="1">
    <source>
        <dbReference type="SAM" id="SignalP"/>
    </source>
</evidence>
<keyword evidence="1" id="KW-0732">Signal</keyword>
<evidence type="ECO:0000313" key="3">
    <source>
        <dbReference type="Proteomes" id="UP001630127"/>
    </source>
</evidence>
<accession>A0ABD2ZLL6</accession>
<keyword evidence="3" id="KW-1185">Reference proteome</keyword>
<evidence type="ECO:0000313" key="2">
    <source>
        <dbReference type="EMBL" id="KAL3518613.1"/>
    </source>
</evidence>
<evidence type="ECO:0008006" key="4">
    <source>
        <dbReference type="Google" id="ProtNLM"/>
    </source>
</evidence>
<organism evidence="2 3">
    <name type="scientific">Cinchona calisaya</name>
    <dbReference type="NCBI Taxonomy" id="153742"/>
    <lineage>
        <taxon>Eukaryota</taxon>
        <taxon>Viridiplantae</taxon>
        <taxon>Streptophyta</taxon>
        <taxon>Embryophyta</taxon>
        <taxon>Tracheophyta</taxon>
        <taxon>Spermatophyta</taxon>
        <taxon>Magnoliopsida</taxon>
        <taxon>eudicotyledons</taxon>
        <taxon>Gunneridae</taxon>
        <taxon>Pentapetalae</taxon>
        <taxon>asterids</taxon>
        <taxon>lamiids</taxon>
        <taxon>Gentianales</taxon>
        <taxon>Rubiaceae</taxon>
        <taxon>Cinchonoideae</taxon>
        <taxon>Cinchoneae</taxon>
        <taxon>Cinchona</taxon>
    </lineage>
</organism>
<feature type="chain" id="PRO_5044757831" description="Secreted protein" evidence="1">
    <location>
        <begin position="27"/>
        <end position="152"/>
    </location>
</feature>
<dbReference type="EMBL" id="JBJUIK010000009">
    <property type="protein sequence ID" value="KAL3518613.1"/>
    <property type="molecule type" value="Genomic_DNA"/>
</dbReference>
<reference evidence="2 3" key="1">
    <citation type="submission" date="2024-11" db="EMBL/GenBank/DDBJ databases">
        <title>A near-complete genome assembly of Cinchona calisaya.</title>
        <authorList>
            <person name="Lian D.C."/>
            <person name="Zhao X.W."/>
            <person name="Wei L."/>
        </authorList>
    </citation>
    <scope>NUCLEOTIDE SEQUENCE [LARGE SCALE GENOMIC DNA]</scope>
    <source>
        <tissue evidence="2">Nenye</tissue>
    </source>
</reference>
<dbReference type="AlphaFoldDB" id="A0ABD2ZLL6"/>
<gene>
    <name evidence="2" type="ORF">ACH5RR_021202</name>
</gene>
<dbReference type="Proteomes" id="UP001630127">
    <property type="component" value="Unassembled WGS sequence"/>
</dbReference>